<dbReference type="InterPro" id="IPR043917">
    <property type="entry name" value="DUF5753"/>
</dbReference>
<sequence length="256" mass="27741">MSAREVGRRIGVHSNTISRYENATKVISVNEVSALLGAMECSPEERNHVLKLTEDIGRPNWYVSQSHIPDQMSTLIMYEQEAAAITAVSLVLIPGLLQTRDYARAVISPVVPASDPLVMSRMGRKDVLDRENPVRLTAVLDEAVLSRAVGGPAIMATQLRYLLRQVERGVVDVRVLPFSAGVHAAMSGPFDVLEFADASPIIYVESLARGEFVDEADDVNRFLATRDTVIGAAMNTADSAALIAARAELHAESEAS</sequence>
<dbReference type="EMBL" id="CP014859">
    <property type="protein sequence ID" value="AOS64639.1"/>
    <property type="molecule type" value="Genomic_DNA"/>
</dbReference>
<dbReference type="InterPro" id="IPR010982">
    <property type="entry name" value="Lambda_DNA-bd_dom_sf"/>
</dbReference>
<dbReference type="Proteomes" id="UP000095210">
    <property type="component" value="Chromosome"/>
</dbReference>
<dbReference type="InterPro" id="IPR001387">
    <property type="entry name" value="Cro/C1-type_HTH"/>
</dbReference>
<dbReference type="CDD" id="cd00093">
    <property type="entry name" value="HTH_XRE"/>
    <property type="match status" value="1"/>
</dbReference>
<proteinExistence type="predicted"/>
<dbReference type="Gene3D" id="1.10.260.40">
    <property type="entry name" value="lambda repressor-like DNA-binding domains"/>
    <property type="match status" value="1"/>
</dbReference>
<dbReference type="GO" id="GO:0003677">
    <property type="term" value="F:DNA binding"/>
    <property type="evidence" value="ECO:0007669"/>
    <property type="project" value="InterPro"/>
</dbReference>
<gene>
    <name evidence="2" type="ORF">TL08_19240</name>
</gene>
<protein>
    <submittedName>
        <fullName evidence="2">DNA binding protein with helix-turn-helix domain</fullName>
    </submittedName>
</protein>
<dbReference type="AlphaFoldDB" id="A0AAC9HS89"/>
<evidence type="ECO:0000313" key="3">
    <source>
        <dbReference type="Proteomes" id="UP000095210"/>
    </source>
</evidence>
<evidence type="ECO:0000259" key="1">
    <source>
        <dbReference type="PROSITE" id="PS50943"/>
    </source>
</evidence>
<reference evidence="3" key="1">
    <citation type="submission" date="2016-03" db="EMBL/GenBank/DDBJ databases">
        <title>Complete genome sequence of the type strain Actinoalloteichus hymeniacidonis DSM 45092.</title>
        <authorList>
            <person name="Schaffert L."/>
            <person name="Albersmeier A."/>
            <person name="Winkler A."/>
            <person name="Kalinowski J."/>
            <person name="Zotchev S."/>
            <person name="Ruckert C."/>
        </authorList>
    </citation>
    <scope>NUCLEOTIDE SEQUENCE [LARGE SCALE GENOMIC DNA]</scope>
    <source>
        <strain evidence="3">HPA177(T) (DSM 45092(T))</strain>
    </source>
</reference>
<feature type="domain" description="HTH cro/C1-type" evidence="1">
    <location>
        <begin position="1"/>
        <end position="46"/>
    </location>
</feature>
<keyword evidence="3" id="KW-1185">Reference proteome</keyword>
<dbReference type="Pfam" id="PF13560">
    <property type="entry name" value="HTH_31"/>
    <property type="match status" value="1"/>
</dbReference>
<name>A0AAC9HS89_9PSEU</name>
<dbReference type="SUPFAM" id="SSF47413">
    <property type="entry name" value="lambda repressor-like DNA-binding domains"/>
    <property type="match status" value="1"/>
</dbReference>
<accession>A0AAC9HS89</accession>
<dbReference type="PROSITE" id="PS50943">
    <property type="entry name" value="HTH_CROC1"/>
    <property type="match status" value="1"/>
</dbReference>
<organism evidence="2 3">
    <name type="scientific">Actinoalloteichus hymeniacidonis</name>
    <dbReference type="NCBI Taxonomy" id="340345"/>
    <lineage>
        <taxon>Bacteria</taxon>
        <taxon>Bacillati</taxon>
        <taxon>Actinomycetota</taxon>
        <taxon>Actinomycetes</taxon>
        <taxon>Pseudonocardiales</taxon>
        <taxon>Pseudonocardiaceae</taxon>
        <taxon>Actinoalloteichus</taxon>
    </lineage>
</organism>
<dbReference type="Pfam" id="PF19054">
    <property type="entry name" value="DUF5753"/>
    <property type="match status" value="1"/>
</dbReference>
<dbReference type="KEGG" id="ahm:TL08_19240"/>
<evidence type="ECO:0000313" key="2">
    <source>
        <dbReference type="EMBL" id="AOS64639.1"/>
    </source>
</evidence>